<dbReference type="InterPro" id="IPR051218">
    <property type="entry name" value="Sec_MonoDiacylglyc_Lipase"/>
</dbReference>
<reference evidence="3" key="1">
    <citation type="submission" date="2020-12" db="EMBL/GenBank/DDBJ databases">
        <title>Metabolic potential, ecology and presence of endohyphal bacteria is reflected in genomic diversity of Mucoromycotina.</title>
        <authorList>
            <person name="Muszewska A."/>
            <person name="Okrasinska A."/>
            <person name="Steczkiewicz K."/>
            <person name="Drgas O."/>
            <person name="Orlowska M."/>
            <person name="Perlinska-Lenart U."/>
            <person name="Aleksandrzak-Piekarczyk T."/>
            <person name="Szatraj K."/>
            <person name="Zielenkiewicz U."/>
            <person name="Pilsyk S."/>
            <person name="Malc E."/>
            <person name="Mieczkowski P."/>
            <person name="Kruszewska J.S."/>
            <person name="Biernat P."/>
            <person name="Pawlowska J."/>
        </authorList>
    </citation>
    <scope>NUCLEOTIDE SEQUENCE</scope>
    <source>
        <strain evidence="3">WA0000051536</strain>
    </source>
</reference>
<evidence type="ECO:0000256" key="1">
    <source>
        <dbReference type="SAM" id="SignalP"/>
    </source>
</evidence>
<dbReference type="EMBL" id="JAEPRA010000003">
    <property type="protein sequence ID" value="KAG2187108.1"/>
    <property type="molecule type" value="Genomic_DNA"/>
</dbReference>
<proteinExistence type="predicted"/>
<keyword evidence="4" id="KW-1185">Reference proteome</keyword>
<dbReference type="GO" id="GO:0006629">
    <property type="term" value="P:lipid metabolic process"/>
    <property type="evidence" value="ECO:0007669"/>
    <property type="project" value="InterPro"/>
</dbReference>
<dbReference type="CDD" id="cd00519">
    <property type="entry name" value="Lipase_3"/>
    <property type="match status" value="1"/>
</dbReference>
<dbReference type="AlphaFoldDB" id="A0A8H7Q8F0"/>
<sequence>MKIQAACSLLLVVASFLPNVMAIPIGDKPQVMPRDKRATSIPYDLNSESNAAAKNGPLPAGVPTKGGFSLNSTYHTGAAKTLASVVSADATFTGSSSTVHDLEFYTQLAANAYCSAVQADAWTCAHCNVVSDGKLVTVFNTPNTNNVGYILQSDSRKAIYIVFRGSNSLQNWVDNLEFVYTSYAPVSGAEVHNGFYATFKEASSLIYTSASALMTSHPTYKFYVVGHSLGGALAILEALDLYQRDKRFTTSNLAVYTFGEPRVGNPTFATYASGTGLNLKRTVNQNDIVPHLPPEDFGFLHEGNEYWITDSSNDISECTSPLDSPNCSDSTVPFTSISAHLSYFGINTGSCL</sequence>
<name>A0A8H7Q8F0_9FUNG</name>
<dbReference type="PANTHER" id="PTHR45856:SF25">
    <property type="entry name" value="FUNGAL LIPASE-LIKE DOMAIN-CONTAINING PROTEIN"/>
    <property type="match status" value="1"/>
</dbReference>
<comment type="caution">
    <text evidence="3">The sequence shown here is derived from an EMBL/GenBank/DDBJ whole genome shotgun (WGS) entry which is preliminary data.</text>
</comment>
<dbReference type="InterPro" id="IPR002921">
    <property type="entry name" value="Fungal_lipase-type"/>
</dbReference>
<evidence type="ECO:0000313" key="3">
    <source>
        <dbReference type="EMBL" id="KAG2187108.1"/>
    </source>
</evidence>
<keyword evidence="1" id="KW-0732">Signal</keyword>
<dbReference type="InterPro" id="IPR029058">
    <property type="entry name" value="AB_hydrolase_fold"/>
</dbReference>
<accession>A0A8H7Q8F0</accession>
<evidence type="ECO:0000259" key="2">
    <source>
        <dbReference type="Pfam" id="PF01764"/>
    </source>
</evidence>
<gene>
    <name evidence="3" type="ORF">INT44_004778</name>
</gene>
<dbReference type="OrthoDB" id="438440at2759"/>
<feature type="domain" description="Fungal lipase-type" evidence="2">
    <location>
        <begin position="160"/>
        <end position="296"/>
    </location>
</feature>
<protein>
    <recommendedName>
        <fullName evidence="2">Fungal lipase-type domain-containing protein</fullName>
    </recommendedName>
</protein>
<dbReference type="Pfam" id="PF01764">
    <property type="entry name" value="Lipase_3"/>
    <property type="match status" value="1"/>
</dbReference>
<feature type="chain" id="PRO_5034039097" description="Fungal lipase-type domain-containing protein" evidence="1">
    <location>
        <begin position="23"/>
        <end position="352"/>
    </location>
</feature>
<dbReference type="Proteomes" id="UP000612746">
    <property type="component" value="Unassembled WGS sequence"/>
</dbReference>
<dbReference type="PANTHER" id="PTHR45856">
    <property type="entry name" value="ALPHA/BETA-HYDROLASES SUPERFAMILY PROTEIN"/>
    <property type="match status" value="1"/>
</dbReference>
<feature type="signal peptide" evidence="1">
    <location>
        <begin position="1"/>
        <end position="22"/>
    </location>
</feature>
<dbReference type="Gene3D" id="3.40.50.1820">
    <property type="entry name" value="alpha/beta hydrolase"/>
    <property type="match status" value="1"/>
</dbReference>
<dbReference type="SUPFAM" id="SSF53474">
    <property type="entry name" value="alpha/beta-Hydrolases"/>
    <property type="match status" value="1"/>
</dbReference>
<organism evidence="3 4">
    <name type="scientific">Umbelopsis vinacea</name>
    <dbReference type="NCBI Taxonomy" id="44442"/>
    <lineage>
        <taxon>Eukaryota</taxon>
        <taxon>Fungi</taxon>
        <taxon>Fungi incertae sedis</taxon>
        <taxon>Mucoromycota</taxon>
        <taxon>Mucoromycotina</taxon>
        <taxon>Umbelopsidomycetes</taxon>
        <taxon>Umbelopsidales</taxon>
        <taxon>Umbelopsidaceae</taxon>
        <taxon>Umbelopsis</taxon>
    </lineage>
</organism>
<evidence type="ECO:0000313" key="4">
    <source>
        <dbReference type="Proteomes" id="UP000612746"/>
    </source>
</evidence>